<reference evidence="4 5" key="1">
    <citation type="journal article" date="2024" name="Commun. Biol.">
        <title>Comparative genomic analysis of thermophilic fungi reveals convergent evolutionary adaptations and gene losses.</title>
        <authorList>
            <person name="Steindorff A.S."/>
            <person name="Aguilar-Pontes M.V."/>
            <person name="Robinson A.J."/>
            <person name="Andreopoulos B."/>
            <person name="LaButti K."/>
            <person name="Kuo A."/>
            <person name="Mondo S."/>
            <person name="Riley R."/>
            <person name="Otillar R."/>
            <person name="Haridas S."/>
            <person name="Lipzen A."/>
            <person name="Grimwood J."/>
            <person name="Schmutz J."/>
            <person name="Clum A."/>
            <person name="Reid I.D."/>
            <person name="Moisan M.C."/>
            <person name="Butler G."/>
            <person name="Nguyen T.T.M."/>
            <person name="Dewar K."/>
            <person name="Conant G."/>
            <person name="Drula E."/>
            <person name="Henrissat B."/>
            <person name="Hansel C."/>
            <person name="Singer S."/>
            <person name="Hutchinson M.I."/>
            <person name="de Vries R.P."/>
            <person name="Natvig D.O."/>
            <person name="Powell A.J."/>
            <person name="Tsang A."/>
            <person name="Grigoriev I.V."/>
        </authorList>
    </citation>
    <scope>NUCLEOTIDE SEQUENCE [LARGE SCALE GENOMIC DNA]</scope>
    <source>
        <strain evidence="4 5">CBS 494.80</strain>
    </source>
</reference>
<comment type="caution">
    <text evidence="4">The sequence shown here is derived from an EMBL/GenBank/DDBJ whole genome shotgun (WGS) entry which is preliminary data.</text>
</comment>
<feature type="region of interest" description="Disordered" evidence="1">
    <location>
        <begin position="438"/>
        <end position="560"/>
    </location>
</feature>
<feature type="signal peptide" evidence="3">
    <location>
        <begin position="1"/>
        <end position="27"/>
    </location>
</feature>
<dbReference type="InterPro" id="IPR036028">
    <property type="entry name" value="SH3-like_dom_sf"/>
</dbReference>
<evidence type="ECO:0000256" key="2">
    <source>
        <dbReference type="SAM" id="Phobius"/>
    </source>
</evidence>
<evidence type="ECO:0000256" key="3">
    <source>
        <dbReference type="SAM" id="SignalP"/>
    </source>
</evidence>
<feature type="compositionally biased region" description="Low complexity" evidence="1">
    <location>
        <begin position="255"/>
        <end position="270"/>
    </location>
</feature>
<feature type="chain" id="PRO_5047090607" description="SH3 domain-containing protein" evidence="3">
    <location>
        <begin position="28"/>
        <end position="687"/>
    </location>
</feature>
<feature type="region of interest" description="Disordered" evidence="1">
    <location>
        <begin position="373"/>
        <end position="400"/>
    </location>
</feature>
<dbReference type="Gene3D" id="2.30.30.40">
    <property type="entry name" value="SH3 Domains"/>
    <property type="match status" value="1"/>
</dbReference>
<evidence type="ECO:0000256" key="1">
    <source>
        <dbReference type="SAM" id="MobiDB-lite"/>
    </source>
</evidence>
<dbReference type="Proteomes" id="UP001595075">
    <property type="component" value="Unassembled WGS sequence"/>
</dbReference>
<keyword evidence="3" id="KW-0732">Signal</keyword>
<feature type="compositionally biased region" description="Polar residues" evidence="1">
    <location>
        <begin position="380"/>
        <end position="397"/>
    </location>
</feature>
<feature type="compositionally biased region" description="Polar residues" evidence="1">
    <location>
        <begin position="438"/>
        <end position="456"/>
    </location>
</feature>
<dbReference type="CDD" id="cd00174">
    <property type="entry name" value="SH3"/>
    <property type="match status" value="1"/>
</dbReference>
<accession>A0ABR4BYR5</accession>
<keyword evidence="2" id="KW-0472">Membrane</keyword>
<dbReference type="SUPFAM" id="SSF50044">
    <property type="entry name" value="SH3-domain"/>
    <property type="match status" value="1"/>
</dbReference>
<organism evidence="4 5">
    <name type="scientific">Oculimacula yallundae</name>
    <dbReference type="NCBI Taxonomy" id="86028"/>
    <lineage>
        <taxon>Eukaryota</taxon>
        <taxon>Fungi</taxon>
        <taxon>Dikarya</taxon>
        <taxon>Ascomycota</taxon>
        <taxon>Pezizomycotina</taxon>
        <taxon>Leotiomycetes</taxon>
        <taxon>Helotiales</taxon>
        <taxon>Ploettnerulaceae</taxon>
        <taxon>Oculimacula</taxon>
    </lineage>
</organism>
<keyword evidence="2" id="KW-1133">Transmembrane helix</keyword>
<protein>
    <recommendedName>
        <fullName evidence="6">SH3 domain-containing protein</fullName>
    </recommendedName>
</protein>
<feature type="region of interest" description="Disordered" evidence="1">
    <location>
        <begin position="250"/>
        <end position="276"/>
    </location>
</feature>
<keyword evidence="2" id="KW-0812">Transmembrane</keyword>
<evidence type="ECO:0000313" key="5">
    <source>
        <dbReference type="Proteomes" id="UP001595075"/>
    </source>
</evidence>
<evidence type="ECO:0008006" key="6">
    <source>
        <dbReference type="Google" id="ProtNLM"/>
    </source>
</evidence>
<proteinExistence type="predicted"/>
<gene>
    <name evidence="4" type="ORF">VTL71DRAFT_5872</name>
</gene>
<feature type="transmembrane region" description="Helical" evidence="2">
    <location>
        <begin position="286"/>
        <end position="311"/>
    </location>
</feature>
<sequence>MQKQVSGIMVKFYSLLCVLAAVPVGLAQTENCVSLAQSTTCSAFNQSSVSTDSFMVGLYPFLEGVTNSASFDRNLTAYLQEGYINLKYETLFGCSGVNTSNATNLYARFTTTVICNGVVQNSIARCGLTASNSRPVCADSCAQYALSEQRIVADSELCTSPSNYTNIQLRADYTNCGLPDDALVGSDCIEGRTNEPTNCGFGNATIGLCQYCRDTPNDSCCSSAQYSERCANVALPSISVNTTAFLTATATGSRSQTSSTPTGTATSSSDSPRRIEQADKGLSGGAIAGIVVGAVAGAVLLLALLVACCCYRKRKNQADKNKPRDGGKALVAAPMAYNIDNSQMSSLRSSRSEFEVLPGGRLARRTARPLSYSIPPSAPVGTSNAGQELPSSLQQLPPFSERSFDGGLSKFLAVPPKSVAGGPETDFIILPGGRKFRTSVTSQSIRSDSSPVSTLSDETETLPQKEHAAPTVAQKNHSILPPSSNAAPGSRRDESMSSGSEEYMTLPGGRLARKSGVTGSVGDHKTLESFRSPAESLKSGSTAKVDMARHPSKREAAVKSVTKGLTMPAALSVKDYYTSTDIRPGDNVTAVWSYAARTHDEFTLERGDVLHVTSIWGDGWAIGYLAPQGSDVSNEKETGEKKPTSLVDTSNKEVKAFPLVCVCASEYWDKVIEAGGKQLTTLSFDLI</sequence>
<name>A0ABR4BYR5_9HELO</name>
<keyword evidence="5" id="KW-1185">Reference proteome</keyword>
<feature type="compositionally biased region" description="Basic and acidic residues" evidence="1">
    <location>
        <begin position="546"/>
        <end position="557"/>
    </location>
</feature>
<evidence type="ECO:0000313" key="4">
    <source>
        <dbReference type="EMBL" id="KAL2062800.1"/>
    </source>
</evidence>
<feature type="compositionally biased region" description="Polar residues" evidence="1">
    <location>
        <begin position="473"/>
        <end position="487"/>
    </location>
</feature>
<dbReference type="EMBL" id="JAZHXI010000016">
    <property type="protein sequence ID" value="KAL2062800.1"/>
    <property type="molecule type" value="Genomic_DNA"/>
</dbReference>